<keyword evidence="2" id="KW-0723">Serine/threonine-protein kinase</keyword>
<keyword evidence="10" id="KW-0472">Membrane</keyword>
<feature type="region of interest" description="Disordered" evidence="9">
    <location>
        <begin position="559"/>
        <end position="582"/>
    </location>
</feature>
<organism evidence="13 14">
    <name type="scientific">Georgenia deserti</name>
    <dbReference type="NCBI Taxonomy" id="2093781"/>
    <lineage>
        <taxon>Bacteria</taxon>
        <taxon>Bacillati</taxon>
        <taxon>Actinomycetota</taxon>
        <taxon>Actinomycetes</taxon>
        <taxon>Micrococcales</taxon>
        <taxon>Bogoriellaceae</taxon>
        <taxon>Georgenia</taxon>
    </lineage>
</organism>
<evidence type="ECO:0000256" key="10">
    <source>
        <dbReference type="SAM" id="Phobius"/>
    </source>
</evidence>
<evidence type="ECO:0000259" key="12">
    <source>
        <dbReference type="PROSITE" id="PS51178"/>
    </source>
</evidence>
<keyword evidence="5 13" id="KW-0418">Kinase</keyword>
<evidence type="ECO:0000256" key="7">
    <source>
        <dbReference type="ARBA" id="ARBA00047899"/>
    </source>
</evidence>
<dbReference type="CDD" id="cd06577">
    <property type="entry name" value="PASTA_pknB"/>
    <property type="match status" value="4"/>
</dbReference>
<keyword evidence="4" id="KW-0547">Nucleotide-binding</keyword>
<feature type="domain" description="PASTA" evidence="12">
    <location>
        <begin position="463"/>
        <end position="530"/>
    </location>
</feature>
<evidence type="ECO:0000256" key="9">
    <source>
        <dbReference type="SAM" id="MobiDB-lite"/>
    </source>
</evidence>
<dbReference type="RefSeq" id="WP_388008698.1">
    <property type="nucleotide sequence ID" value="NZ_JBHUEE010000008.1"/>
</dbReference>
<evidence type="ECO:0000313" key="13">
    <source>
        <dbReference type="EMBL" id="MFD1719097.1"/>
    </source>
</evidence>
<dbReference type="PANTHER" id="PTHR43289">
    <property type="entry name" value="MITOGEN-ACTIVATED PROTEIN KINASE KINASE KINASE 20-RELATED"/>
    <property type="match status" value="1"/>
</dbReference>
<dbReference type="InterPro" id="IPR011009">
    <property type="entry name" value="Kinase-like_dom_sf"/>
</dbReference>
<gene>
    <name evidence="13" type="primary">pknB</name>
    <name evidence="13" type="ORF">ACFSE6_14725</name>
</gene>
<dbReference type="PROSITE" id="PS50011">
    <property type="entry name" value="PROTEIN_KINASE_DOM"/>
    <property type="match status" value="1"/>
</dbReference>
<comment type="catalytic activity">
    <reaction evidence="8">
        <text>L-seryl-[protein] + ATP = O-phospho-L-seryl-[protein] + ADP + H(+)</text>
        <dbReference type="Rhea" id="RHEA:17989"/>
        <dbReference type="Rhea" id="RHEA-COMP:9863"/>
        <dbReference type="Rhea" id="RHEA-COMP:11604"/>
        <dbReference type="ChEBI" id="CHEBI:15378"/>
        <dbReference type="ChEBI" id="CHEBI:29999"/>
        <dbReference type="ChEBI" id="CHEBI:30616"/>
        <dbReference type="ChEBI" id="CHEBI:83421"/>
        <dbReference type="ChEBI" id="CHEBI:456216"/>
        <dbReference type="EC" id="2.7.11.1"/>
    </reaction>
</comment>
<evidence type="ECO:0000256" key="8">
    <source>
        <dbReference type="ARBA" id="ARBA00048679"/>
    </source>
</evidence>
<evidence type="ECO:0000256" key="3">
    <source>
        <dbReference type="ARBA" id="ARBA00022679"/>
    </source>
</evidence>
<dbReference type="PROSITE" id="PS51178">
    <property type="entry name" value="PASTA"/>
    <property type="match status" value="4"/>
</dbReference>
<feature type="domain" description="PASTA" evidence="12">
    <location>
        <begin position="599"/>
        <end position="662"/>
    </location>
</feature>
<dbReference type="InterPro" id="IPR005543">
    <property type="entry name" value="PASTA_dom"/>
</dbReference>
<dbReference type="Proteomes" id="UP001597277">
    <property type="component" value="Unassembled WGS sequence"/>
</dbReference>
<dbReference type="EC" id="2.7.11.1" evidence="1"/>
<protein>
    <recommendedName>
        <fullName evidence="1">non-specific serine/threonine protein kinase</fullName>
        <ecNumber evidence="1">2.7.11.1</ecNumber>
    </recommendedName>
</protein>
<dbReference type="PANTHER" id="PTHR43289:SF34">
    <property type="entry name" value="SERINE_THREONINE-PROTEIN KINASE YBDM-RELATED"/>
    <property type="match status" value="1"/>
</dbReference>
<evidence type="ECO:0000256" key="2">
    <source>
        <dbReference type="ARBA" id="ARBA00022527"/>
    </source>
</evidence>
<dbReference type="SMART" id="SM00740">
    <property type="entry name" value="PASTA"/>
    <property type="match status" value="4"/>
</dbReference>
<dbReference type="SMART" id="SM00220">
    <property type="entry name" value="S_TKc"/>
    <property type="match status" value="1"/>
</dbReference>
<feature type="domain" description="PASTA" evidence="12">
    <location>
        <begin position="397"/>
        <end position="462"/>
    </location>
</feature>
<evidence type="ECO:0000256" key="6">
    <source>
        <dbReference type="ARBA" id="ARBA00022840"/>
    </source>
</evidence>
<evidence type="ECO:0000256" key="5">
    <source>
        <dbReference type="ARBA" id="ARBA00022777"/>
    </source>
</evidence>
<feature type="domain" description="Protein kinase" evidence="11">
    <location>
        <begin position="18"/>
        <end position="281"/>
    </location>
</feature>
<evidence type="ECO:0000256" key="4">
    <source>
        <dbReference type="ARBA" id="ARBA00022741"/>
    </source>
</evidence>
<feature type="region of interest" description="Disordered" evidence="9">
    <location>
        <begin position="291"/>
        <end position="363"/>
    </location>
</feature>
<dbReference type="Pfam" id="PF00069">
    <property type="entry name" value="Pkinase"/>
    <property type="match status" value="1"/>
</dbReference>
<dbReference type="SUPFAM" id="SSF56112">
    <property type="entry name" value="Protein kinase-like (PK-like)"/>
    <property type="match status" value="1"/>
</dbReference>
<dbReference type="Gene3D" id="1.10.510.10">
    <property type="entry name" value="Transferase(Phosphotransferase) domain 1"/>
    <property type="match status" value="1"/>
</dbReference>
<dbReference type="PROSITE" id="PS00108">
    <property type="entry name" value="PROTEIN_KINASE_ST"/>
    <property type="match status" value="1"/>
</dbReference>
<dbReference type="Gene3D" id="3.30.200.20">
    <property type="entry name" value="Phosphorylase Kinase, domain 1"/>
    <property type="match status" value="1"/>
</dbReference>
<evidence type="ECO:0000259" key="11">
    <source>
        <dbReference type="PROSITE" id="PS50011"/>
    </source>
</evidence>
<accession>A0ABW4L9A2</accession>
<feature type="domain" description="PASTA" evidence="12">
    <location>
        <begin position="531"/>
        <end position="598"/>
    </location>
</feature>
<dbReference type="GO" id="GO:0016301">
    <property type="term" value="F:kinase activity"/>
    <property type="evidence" value="ECO:0007669"/>
    <property type="project" value="UniProtKB-KW"/>
</dbReference>
<dbReference type="Pfam" id="PF03793">
    <property type="entry name" value="PASTA"/>
    <property type="match status" value="4"/>
</dbReference>
<dbReference type="Gene3D" id="3.30.10.20">
    <property type="match status" value="4"/>
</dbReference>
<evidence type="ECO:0000313" key="14">
    <source>
        <dbReference type="Proteomes" id="UP001597277"/>
    </source>
</evidence>
<sequence length="662" mass="69283">MDTTTLDPMIGRLVDERYEVTSRIARGGMATVYRATDRRLDRTVAVKVMHPHLAESPDFVARFRREARAAARLTHPGVVAVHDQGAAGEASYLAMEYVEGPNLRAVLRSRGALPLGEALTLTEQILDALASAHRAGLVHRDVKPENVLLTADGRAKVADFGLARAVTEATAATTGTVLGTVAYLAPEVVTDGTADPRTDVYAVGILLYELITGHQPFTGEAPIQVAFQHVNGRIPPPSEQVDWLPAELDELVLALAARELADRPDDAAAALALVRRCHDALDDAMLARAAEVPAGRGGGPEGPRTDEGTGGPVASAASRGSDPDSTTALRRTGADEAAGTGHGTVALPIGAIPPPSQQEAAPVRRRRRAWPRVLAVLLVLGLIAGAGVTWWFQVGPGATVPAPDVVGMQEADAVAEVRQAGLEARVTRDHHDDVPAGVVISTEPGPGAEVHQDGSITVVVSEGVLMLDVPDVSGRTLDEATAAIEDTGLTVGETSEEYHDSVPEGAVVGTSPQAGETVRHDRPVDVVVSAGREPVEVPDITGRTREDAVAALEEAGLTVGQESQEHHEEVPEGSVISVSPGPGEQLYRGDAVDVVVSLGPELHEVPSVVGQQVGQARQTLEDAGFTVEVDEILGGYFGTVRSQDPEPGAMVPQDTVITLTVV</sequence>
<dbReference type="InterPro" id="IPR000719">
    <property type="entry name" value="Prot_kinase_dom"/>
</dbReference>
<keyword evidence="14" id="KW-1185">Reference proteome</keyword>
<keyword evidence="10" id="KW-0812">Transmembrane</keyword>
<evidence type="ECO:0000256" key="1">
    <source>
        <dbReference type="ARBA" id="ARBA00012513"/>
    </source>
</evidence>
<keyword evidence="10" id="KW-1133">Transmembrane helix</keyword>
<keyword evidence="3" id="KW-0808">Transferase</keyword>
<comment type="caution">
    <text evidence="13">The sequence shown here is derived from an EMBL/GenBank/DDBJ whole genome shotgun (WGS) entry which is preliminary data.</text>
</comment>
<dbReference type="EMBL" id="JBHUEE010000008">
    <property type="protein sequence ID" value="MFD1719097.1"/>
    <property type="molecule type" value="Genomic_DNA"/>
</dbReference>
<reference evidence="14" key="1">
    <citation type="journal article" date="2019" name="Int. J. Syst. Evol. Microbiol.">
        <title>The Global Catalogue of Microorganisms (GCM) 10K type strain sequencing project: providing services to taxonomists for standard genome sequencing and annotation.</title>
        <authorList>
            <consortium name="The Broad Institute Genomics Platform"/>
            <consortium name="The Broad Institute Genome Sequencing Center for Infectious Disease"/>
            <person name="Wu L."/>
            <person name="Ma J."/>
        </authorList>
    </citation>
    <scope>NUCLEOTIDE SEQUENCE [LARGE SCALE GENOMIC DNA]</scope>
    <source>
        <strain evidence="14">JCM 17130</strain>
    </source>
</reference>
<feature type="transmembrane region" description="Helical" evidence="10">
    <location>
        <begin position="373"/>
        <end position="392"/>
    </location>
</feature>
<dbReference type="NCBIfam" id="NF033483">
    <property type="entry name" value="PknB_PASTA_kin"/>
    <property type="match status" value="1"/>
</dbReference>
<dbReference type="InterPro" id="IPR008271">
    <property type="entry name" value="Ser/Thr_kinase_AS"/>
</dbReference>
<dbReference type="CDD" id="cd14014">
    <property type="entry name" value="STKc_PknB_like"/>
    <property type="match status" value="1"/>
</dbReference>
<name>A0ABW4L9A2_9MICO</name>
<comment type="catalytic activity">
    <reaction evidence="7">
        <text>L-threonyl-[protein] + ATP = O-phospho-L-threonyl-[protein] + ADP + H(+)</text>
        <dbReference type="Rhea" id="RHEA:46608"/>
        <dbReference type="Rhea" id="RHEA-COMP:11060"/>
        <dbReference type="Rhea" id="RHEA-COMP:11605"/>
        <dbReference type="ChEBI" id="CHEBI:15378"/>
        <dbReference type="ChEBI" id="CHEBI:30013"/>
        <dbReference type="ChEBI" id="CHEBI:30616"/>
        <dbReference type="ChEBI" id="CHEBI:61977"/>
        <dbReference type="ChEBI" id="CHEBI:456216"/>
        <dbReference type="EC" id="2.7.11.1"/>
    </reaction>
</comment>
<keyword evidence="6" id="KW-0067">ATP-binding</keyword>
<proteinExistence type="predicted"/>